<evidence type="ECO:0000256" key="1">
    <source>
        <dbReference type="SAM" id="MobiDB-lite"/>
    </source>
</evidence>
<keyword evidence="4" id="KW-1185">Reference proteome</keyword>
<feature type="compositionally biased region" description="Low complexity" evidence="1">
    <location>
        <begin position="9"/>
        <end position="21"/>
    </location>
</feature>
<evidence type="ECO:0000313" key="3">
    <source>
        <dbReference type="EMBL" id="MCR9016430.1"/>
    </source>
</evidence>
<evidence type="ECO:0000259" key="2">
    <source>
        <dbReference type="Pfam" id="PF08808"/>
    </source>
</evidence>
<protein>
    <submittedName>
        <fullName evidence="3">RES family NAD+ phosphorylase</fullName>
    </submittedName>
</protein>
<reference evidence="3" key="1">
    <citation type="submission" date="2022-08" db="EMBL/GenBank/DDBJ databases">
        <authorList>
            <person name="Zhang D."/>
        </authorList>
    </citation>
    <scope>NUCLEOTIDE SEQUENCE</scope>
    <source>
        <strain evidence="3">XJ19-11</strain>
    </source>
</reference>
<dbReference type="Proteomes" id="UP001142175">
    <property type="component" value="Unassembled WGS sequence"/>
</dbReference>
<comment type="caution">
    <text evidence="3">The sequence shown here is derived from an EMBL/GenBank/DDBJ whole genome shotgun (WGS) entry which is preliminary data.</text>
</comment>
<name>A0A9X2T3J3_9BACT</name>
<feature type="domain" description="RES" evidence="2">
    <location>
        <begin position="68"/>
        <end position="197"/>
    </location>
</feature>
<evidence type="ECO:0000313" key="4">
    <source>
        <dbReference type="Proteomes" id="UP001142175"/>
    </source>
</evidence>
<accession>A0A9X2T3J3</accession>
<dbReference type="InterPro" id="IPR014914">
    <property type="entry name" value="RES_dom"/>
</dbReference>
<organism evidence="3 4">
    <name type="scientific">Aquiflexum gelatinilyticum</name>
    <dbReference type="NCBI Taxonomy" id="2961943"/>
    <lineage>
        <taxon>Bacteria</taxon>
        <taxon>Pseudomonadati</taxon>
        <taxon>Bacteroidota</taxon>
        <taxon>Cytophagia</taxon>
        <taxon>Cytophagales</taxon>
        <taxon>Cyclobacteriaceae</taxon>
        <taxon>Aquiflexum</taxon>
    </lineage>
</organism>
<dbReference type="AlphaFoldDB" id="A0A9X2T3J3"/>
<feature type="region of interest" description="Disordered" evidence="1">
    <location>
        <begin position="1"/>
        <end position="21"/>
    </location>
</feature>
<proteinExistence type="predicted"/>
<dbReference type="EMBL" id="JANSUY010000014">
    <property type="protein sequence ID" value="MCR9016430.1"/>
    <property type="molecule type" value="Genomic_DNA"/>
</dbReference>
<gene>
    <name evidence="3" type="ORF">NU887_15415</name>
</gene>
<dbReference type="Pfam" id="PF08808">
    <property type="entry name" value="RES"/>
    <property type="match status" value="1"/>
</dbReference>
<sequence>MESYKKENGTSSSSENKSSKNGKMSFDAFQSLDVKDFFRIRPLTLDKGKINSLIKEDMFHIKYQERRKCRNYRFSISGVPALYLGDTIELCEKEIFYGMDVSQYYVSYFRNQDSFKVITIDFPESVLWGLRADNFIPSALRFFAYLPFSVACLFRTAPPHNHSFNPEYIIPQLLMSFLKKNTEVDGVRFPSTKFPYNEKIKPSFNYAFPVKEPDEDGFCKNLKRIFDWTDPILSEIDNAEMKSALSASAGKIGMPDSLKK</sequence>
<dbReference type="RefSeq" id="WP_258424274.1">
    <property type="nucleotide sequence ID" value="NZ_JANSUY010000014.1"/>
</dbReference>